<dbReference type="PANTHER" id="PTHR43243:SF4">
    <property type="entry name" value="CATIONIC AMINO ACID TRANSPORTER 4"/>
    <property type="match status" value="1"/>
</dbReference>
<feature type="transmembrane region" description="Helical" evidence="6">
    <location>
        <begin position="413"/>
        <end position="435"/>
    </location>
</feature>
<dbReference type="PIRSF" id="PIRSF006060">
    <property type="entry name" value="AA_transporter"/>
    <property type="match status" value="1"/>
</dbReference>
<feature type="transmembrane region" description="Helical" evidence="6">
    <location>
        <begin position="185"/>
        <end position="205"/>
    </location>
</feature>
<dbReference type="Pfam" id="PF13520">
    <property type="entry name" value="AA_permease_2"/>
    <property type="match status" value="1"/>
</dbReference>
<keyword evidence="8" id="KW-1185">Reference proteome</keyword>
<evidence type="ECO:0000256" key="2">
    <source>
        <dbReference type="ARBA" id="ARBA00022448"/>
    </source>
</evidence>
<dbReference type="GeneID" id="20232894"/>
<keyword evidence="2" id="KW-0813">Transport</keyword>
<feature type="transmembrane region" description="Helical" evidence="6">
    <location>
        <begin position="49"/>
        <end position="69"/>
    </location>
</feature>
<evidence type="ECO:0008006" key="9">
    <source>
        <dbReference type="Google" id="ProtNLM"/>
    </source>
</evidence>
<feature type="transmembrane region" description="Helical" evidence="6">
    <location>
        <begin position="308"/>
        <end position="334"/>
    </location>
</feature>
<name>V4BDF2_LOTGI</name>
<dbReference type="STRING" id="225164.V4BDF2"/>
<sequence length="479" mass="52614">MIEENEEVKRVNLKSHLSTTSLVVLGVSSTIGSGIYIVIGVVAKEHAGAYVILCFVLAGIIAFSNSLAYSELSCRYKGCGGIFTFMFKSWGVTQGFLVGWLSLHGTSLGVVFYSAQTFSSYINQILDQTKWIVTSNVTNTSNSGSFALLSSTNSYSFNVPATALIVLSSCILISGTTNLFNVTKFTTVISTLALLIFIICGLQYGDVHNIVSFQSHSAMPIHISGILRGAAICYFAYTGFSAVCSSGEEAKDAKRSIPIAIIVVMIFVGLLYCGVTVSVLMLQPYRLFDTKAPLMAAVQYAHISRMRYVILVGMTVGLIQVNLSCLYQVSRLVFSMARDRLLPSVFAAVSGSNKTPMLAIIVSGLYSVVACSVISFKTLISFSTICIFVNSTLANILIVWINCYTELIETTFLFQMIMVPYLPVFNMFINIHMLVSMSDSIGFLYFIFLTLLGKLFIISKNGFPFLRKRIRAIHFFFEF</sequence>
<dbReference type="CTD" id="20232894"/>
<dbReference type="Proteomes" id="UP000030746">
    <property type="component" value="Unassembled WGS sequence"/>
</dbReference>
<dbReference type="HOGENOM" id="CLU_007946_15_12_1"/>
<keyword evidence="4 6" id="KW-1133">Transmembrane helix</keyword>
<reference evidence="7 8" key="1">
    <citation type="journal article" date="2013" name="Nature">
        <title>Insights into bilaterian evolution from three spiralian genomes.</title>
        <authorList>
            <person name="Simakov O."/>
            <person name="Marletaz F."/>
            <person name="Cho S.J."/>
            <person name="Edsinger-Gonzales E."/>
            <person name="Havlak P."/>
            <person name="Hellsten U."/>
            <person name="Kuo D.H."/>
            <person name="Larsson T."/>
            <person name="Lv J."/>
            <person name="Arendt D."/>
            <person name="Savage R."/>
            <person name="Osoegawa K."/>
            <person name="de Jong P."/>
            <person name="Grimwood J."/>
            <person name="Chapman J.A."/>
            <person name="Shapiro H."/>
            <person name="Aerts A."/>
            <person name="Otillar R.P."/>
            <person name="Terry A.Y."/>
            <person name="Boore J.L."/>
            <person name="Grigoriev I.V."/>
            <person name="Lindberg D.R."/>
            <person name="Seaver E.C."/>
            <person name="Weisblat D.A."/>
            <person name="Putnam N.H."/>
            <person name="Rokhsar D.S."/>
        </authorList>
    </citation>
    <scope>NUCLEOTIDE SEQUENCE [LARGE SCALE GENOMIC DNA]</scope>
</reference>
<feature type="transmembrane region" description="Helical" evidence="6">
    <location>
        <begin position="81"/>
        <end position="103"/>
    </location>
</feature>
<organism evidence="7 8">
    <name type="scientific">Lottia gigantea</name>
    <name type="common">Giant owl limpet</name>
    <dbReference type="NCBI Taxonomy" id="225164"/>
    <lineage>
        <taxon>Eukaryota</taxon>
        <taxon>Metazoa</taxon>
        <taxon>Spiralia</taxon>
        <taxon>Lophotrochozoa</taxon>
        <taxon>Mollusca</taxon>
        <taxon>Gastropoda</taxon>
        <taxon>Patellogastropoda</taxon>
        <taxon>Lottioidea</taxon>
        <taxon>Lottiidae</taxon>
        <taxon>Lottia</taxon>
    </lineage>
</organism>
<dbReference type="KEGG" id="lgi:LOTGIDRAFT_128887"/>
<dbReference type="EMBL" id="KB203049">
    <property type="protein sequence ID" value="ESO86494.1"/>
    <property type="molecule type" value="Genomic_DNA"/>
</dbReference>
<feature type="transmembrane region" description="Helical" evidence="6">
    <location>
        <begin position="382"/>
        <end position="401"/>
    </location>
</feature>
<feature type="transmembrane region" description="Helical" evidence="6">
    <location>
        <begin position="441"/>
        <end position="459"/>
    </location>
</feature>
<evidence type="ECO:0000256" key="1">
    <source>
        <dbReference type="ARBA" id="ARBA00004141"/>
    </source>
</evidence>
<evidence type="ECO:0000256" key="3">
    <source>
        <dbReference type="ARBA" id="ARBA00022692"/>
    </source>
</evidence>
<evidence type="ECO:0000313" key="8">
    <source>
        <dbReference type="Proteomes" id="UP000030746"/>
    </source>
</evidence>
<dbReference type="Gene3D" id="1.20.1740.10">
    <property type="entry name" value="Amino acid/polyamine transporter I"/>
    <property type="match status" value="1"/>
</dbReference>
<keyword evidence="3 6" id="KW-0812">Transmembrane</keyword>
<feature type="transmembrane region" description="Helical" evidence="6">
    <location>
        <begin position="355"/>
        <end position="376"/>
    </location>
</feature>
<feature type="transmembrane region" description="Helical" evidence="6">
    <location>
        <begin position="155"/>
        <end position="173"/>
    </location>
</feature>
<dbReference type="RefSeq" id="XP_009062731.1">
    <property type="nucleotide sequence ID" value="XM_009064483.1"/>
</dbReference>
<protein>
    <recommendedName>
        <fullName evidence="9">Amino acid permease/ SLC12A domain-containing protein</fullName>
    </recommendedName>
</protein>
<keyword evidence="5 6" id="KW-0472">Membrane</keyword>
<feature type="transmembrane region" description="Helical" evidence="6">
    <location>
        <begin position="257"/>
        <end position="282"/>
    </location>
</feature>
<feature type="transmembrane region" description="Helical" evidence="6">
    <location>
        <begin position="21"/>
        <end position="43"/>
    </location>
</feature>
<dbReference type="GO" id="GO:0015171">
    <property type="term" value="F:amino acid transmembrane transporter activity"/>
    <property type="evidence" value="ECO:0007669"/>
    <property type="project" value="TreeGrafter"/>
</dbReference>
<dbReference type="GO" id="GO:0016020">
    <property type="term" value="C:membrane"/>
    <property type="evidence" value="ECO:0007669"/>
    <property type="project" value="UniProtKB-SubCell"/>
</dbReference>
<dbReference type="InterPro" id="IPR002293">
    <property type="entry name" value="AA/rel_permease1"/>
</dbReference>
<evidence type="ECO:0000256" key="4">
    <source>
        <dbReference type="ARBA" id="ARBA00022989"/>
    </source>
</evidence>
<dbReference type="OrthoDB" id="3900342at2759"/>
<accession>V4BDF2</accession>
<dbReference type="OMA" id="WKRTSWI"/>
<comment type="subcellular location">
    <subcellularLocation>
        <location evidence="1">Membrane</location>
        <topology evidence="1">Multi-pass membrane protein</topology>
    </subcellularLocation>
</comment>
<gene>
    <name evidence="7" type="ORF">LOTGIDRAFT_128887</name>
</gene>
<dbReference type="PANTHER" id="PTHR43243">
    <property type="entry name" value="INNER MEMBRANE TRANSPORTER YGJI-RELATED"/>
    <property type="match status" value="1"/>
</dbReference>
<proteinExistence type="predicted"/>
<evidence type="ECO:0000256" key="6">
    <source>
        <dbReference type="SAM" id="Phobius"/>
    </source>
</evidence>
<feature type="transmembrane region" description="Helical" evidence="6">
    <location>
        <begin position="225"/>
        <end position="245"/>
    </location>
</feature>
<evidence type="ECO:0000256" key="5">
    <source>
        <dbReference type="ARBA" id="ARBA00023136"/>
    </source>
</evidence>
<evidence type="ECO:0000313" key="7">
    <source>
        <dbReference type="EMBL" id="ESO86494.1"/>
    </source>
</evidence>
<dbReference type="AlphaFoldDB" id="V4BDF2"/>